<keyword evidence="5" id="KW-0695">RNA-directed DNA polymerase</keyword>
<dbReference type="InterPro" id="IPR050951">
    <property type="entry name" value="Retrovirus_Pol_polyprotein"/>
</dbReference>
<dbReference type="InterPro" id="IPR041577">
    <property type="entry name" value="RT_RNaseH_2"/>
</dbReference>
<dbReference type="InterPro" id="IPR012337">
    <property type="entry name" value="RNaseH-like_sf"/>
</dbReference>
<evidence type="ECO:0000259" key="4">
    <source>
        <dbReference type="Pfam" id="PF17919"/>
    </source>
</evidence>
<dbReference type="Pfam" id="PF17919">
    <property type="entry name" value="RT_RNaseH_2"/>
    <property type="match status" value="1"/>
</dbReference>
<dbReference type="InterPro" id="IPR036397">
    <property type="entry name" value="RNaseH_sf"/>
</dbReference>
<reference evidence="5" key="2">
    <citation type="submission" date="2022-01" db="EMBL/GenBank/DDBJ databases">
        <authorList>
            <person name="Yamashiro T."/>
            <person name="Shiraishi A."/>
            <person name="Satake H."/>
            <person name="Nakayama K."/>
        </authorList>
    </citation>
    <scope>NUCLEOTIDE SEQUENCE</scope>
</reference>
<dbReference type="SUPFAM" id="SSF56672">
    <property type="entry name" value="DNA/RNA polymerases"/>
    <property type="match status" value="1"/>
</dbReference>
<keyword evidence="1" id="KW-0511">Multifunctional enzyme</keyword>
<dbReference type="EMBL" id="BQNB010019179">
    <property type="protein sequence ID" value="GJT82563.1"/>
    <property type="molecule type" value="Genomic_DNA"/>
</dbReference>
<evidence type="ECO:0000313" key="6">
    <source>
        <dbReference type="Proteomes" id="UP001151760"/>
    </source>
</evidence>
<feature type="transmembrane region" description="Helical" evidence="3">
    <location>
        <begin position="365"/>
        <end position="387"/>
    </location>
</feature>
<dbReference type="Proteomes" id="UP001151760">
    <property type="component" value="Unassembled WGS sequence"/>
</dbReference>
<name>A0ABQ5H3U4_9ASTR</name>
<keyword evidence="5" id="KW-0808">Transferase</keyword>
<organism evidence="5 6">
    <name type="scientific">Tanacetum coccineum</name>
    <dbReference type="NCBI Taxonomy" id="301880"/>
    <lineage>
        <taxon>Eukaryota</taxon>
        <taxon>Viridiplantae</taxon>
        <taxon>Streptophyta</taxon>
        <taxon>Embryophyta</taxon>
        <taxon>Tracheophyta</taxon>
        <taxon>Spermatophyta</taxon>
        <taxon>Magnoliopsida</taxon>
        <taxon>eudicotyledons</taxon>
        <taxon>Gunneridae</taxon>
        <taxon>Pentapetalae</taxon>
        <taxon>asterids</taxon>
        <taxon>campanulids</taxon>
        <taxon>Asterales</taxon>
        <taxon>Asteraceae</taxon>
        <taxon>Asteroideae</taxon>
        <taxon>Anthemideae</taxon>
        <taxon>Anthemidinae</taxon>
        <taxon>Tanacetum</taxon>
    </lineage>
</organism>
<protein>
    <submittedName>
        <fullName evidence="5">Reverse transcriptase domain-containing protein</fullName>
    </submittedName>
</protein>
<dbReference type="Gene3D" id="3.30.420.10">
    <property type="entry name" value="Ribonuclease H-like superfamily/Ribonuclease H"/>
    <property type="match status" value="1"/>
</dbReference>
<evidence type="ECO:0000256" key="2">
    <source>
        <dbReference type="SAM" id="MobiDB-lite"/>
    </source>
</evidence>
<dbReference type="Gene3D" id="3.30.70.270">
    <property type="match status" value="1"/>
</dbReference>
<feature type="domain" description="Reverse transcriptase/retrotransposon-derived protein RNase H-like" evidence="4">
    <location>
        <begin position="126"/>
        <end position="176"/>
    </location>
</feature>
<evidence type="ECO:0000313" key="5">
    <source>
        <dbReference type="EMBL" id="GJT82563.1"/>
    </source>
</evidence>
<feature type="compositionally biased region" description="Polar residues" evidence="2">
    <location>
        <begin position="438"/>
        <end position="451"/>
    </location>
</feature>
<dbReference type="GO" id="GO:0003964">
    <property type="term" value="F:RNA-directed DNA polymerase activity"/>
    <property type="evidence" value="ECO:0007669"/>
    <property type="project" value="UniProtKB-KW"/>
</dbReference>
<reference evidence="5" key="1">
    <citation type="journal article" date="2022" name="Int. J. Mol. Sci.">
        <title>Draft Genome of Tanacetum Coccineum: Genomic Comparison of Closely Related Tanacetum-Family Plants.</title>
        <authorList>
            <person name="Yamashiro T."/>
            <person name="Shiraishi A."/>
            <person name="Nakayama K."/>
            <person name="Satake H."/>
        </authorList>
    </citation>
    <scope>NUCLEOTIDE SEQUENCE</scope>
</reference>
<keyword evidence="3" id="KW-0812">Transmembrane</keyword>
<dbReference type="InterPro" id="IPR043128">
    <property type="entry name" value="Rev_trsase/Diguanyl_cyclase"/>
</dbReference>
<evidence type="ECO:0000256" key="1">
    <source>
        <dbReference type="ARBA" id="ARBA00023268"/>
    </source>
</evidence>
<keyword evidence="3" id="KW-0472">Membrane</keyword>
<sequence length="451" mass="51625">MELVAKYQAVIVYAEKIVFLTAPLENEILIYTVTGISREMELNKLTVKTVIHSYGLMILIDQLQRSMFLLEDRPSKVQFLGHVIDSEGIHVDPTKIESLKIGHLLRFSKIAKPTTKLTQKKVKFVWGDKQEAAFQLLKKKLCSALILALPEGSEDFIAYCDASKKGLGAVLMQIEKELVRGAGLGDERRKLGEHQDHEDVGGMLVKTLKNPEALGREKVGTRVGWKPYALMEKIPEWKWDNISMDFVTKLPKSSQGYNTIWVIVDRLTKSVIFTPMRDTDPFNKLSRMYLKEVVSRMRIHQSQSFVDRDLRELRRSEAVKTICGIPIRDLSYASKFRLGRGSYVLANRCVGVHIHSLCPTWGNKVVMPTTIMFCWMDFILMTSFFLLGTSRKSWTVVVKRFLIEAMPTPLVKVEWNSKTRSEFTWERGRPIQEKKSPNLFTKTPPSSVPLQ</sequence>
<dbReference type="SUPFAM" id="SSF53098">
    <property type="entry name" value="Ribonuclease H-like"/>
    <property type="match status" value="1"/>
</dbReference>
<gene>
    <name evidence="5" type="ORF">Tco_1056905</name>
</gene>
<dbReference type="InterPro" id="IPR043502">
    <property type="entry name" value="DNA/RNA_pol_sf"/>
</dbReference>
<keyword evidence="6" id="KW-1185">Reference proteome</keyword>
<feature type="region of interest" description="Disordered" evidence="2">
    <location>
        <begin position="431"/>
        <end position="451"/>
    </location>
</feature>
<keyword evidence="3" id="KW-1133">Transmembrane helix</keyword>
<comment type="caution">
    <text evidence="5">The sequence shown here is derived from an EMBL/GenBank/DDBJ whole genome shotgun (WGS) entry which is preliminary data.</text>
</comment>
<dbReference type="PANTHER" id="PTHR37984:SF5">
    <property type="entry name" value="PROTEIN NYNRIN-LIKE"/>
    <property type="match status" value="1"/>
</dbReference>
<accession>A0ABQ5H3U4</accession>
<dbReference type="PANTHER" id="PTHR37984">
    <property type="entry name" value="PROTEIN CBG26694"/>
    <property type="match status" value="1"/>
</dbReference>
<evidence type="ECO:0000256" key="3">
    <source>
        <dbReference type="SAM" id="Phobius"/>
    </source>
</evidence>
<keyword evidence="5" id="KW-0548">Nucleotidyltransferase</keyword>
<proteinExistence type="predicted"/>